<evidence type="ECO:0000256" key="10">
    <source>
        <dbReference type="PROSITE-ProRule" id="PRU10141"/>
    </source>
</evidence>
<evidence type="ECO:0000313" key="16">
    <source>
        <dbReference type="Proteomes" id="UP000243217"/>
    </source>
</evidence>
<dbReference type="PROSITE" id="PS00108">
    <property type="entry name" value="PROTEIN_KINASE_ST"/>
    <property type="match status" value="1"/>
</dbReference>
<evidence type="ECO:0000256" key="8">
    <source>
        <dbReference type="ARBA" id="ARBA00047592"/>
    </source>
</evidence>
<accession>A0A1W0A813</accession>
<dbReference type="PROSITE" id="PS01351">
    <property type="entry name" value="MAPK"/>
    <property type="match status" value="1"/>
</dbReference>
<evidence type="ECO:0000256" key="9">
    <source>
        <dbReference type="ARBA" id="ARBA00048312"/>
    </source>
</evidence>
<organism evidence="15 16">
    <name type="scientific">Thraustotheca clavata</name>
    <dbReference type="NCBI Taxonomy" id="74557"/>
    <lineage>
        <taxon>Eukaryota</taxon>
        <taxon>Sar</taxon>
        <taxon>Stramenopiles</taxon>
        <taxon>Oomycota</taxon>
        <taxon>Saprolegniomycetes</taxon>
        <taxon>Saprolegniales</taxon>
        <taxon>Achlyaceae</taxon>
        <taxon>Thraustotheca</taxon>
    </lineage>
</organism>
<comment type="cofactor">
    <cofactor evidence="11">
        <name>Mg(2+)</name>
        <dbReference type="ChEBI" id="CHEBI:18420"/>
    </cofactor>
</comment>
<dbReference type="InterPro" id="IPR011009">
    <property type="entry name" value="Kinase-like_dom_sf"/>
</dbReference>
<evidence type="ECO:0000256" key="7">
    <source>
        <dbReference type="ARBA" id="ARBA00022840"/>
    </source>
</evidence>
<dbReference type="InterPro" id="IPR033124">
    <property type="entry name" value="Ser_caboxypep_his_AS"/>
</dbReference>
<dbReference type="FunFam" id="1.10.510.10:FF:000238">
    <property type="entry name" value="Mitogen-activated protein kinase"/>
    <property type="match status" value="1"/>
</dbReference>
<dbReference type="Proteomes" id="UP000243217">
    <property type="component" value="Unassembled WGS sequence"/>
</dbReference>
<dbReference type="InterPro" id="IPR008271">
    <property type="entry name" value="Ser/Thr_kinase_AS"/>
</dbReference>
<comment type="catalytic activity">
    <reaction evidence="8 11">
        <text>L-threonyl-[protein] + ATP = O-phospho-L-threonyl-[protein] + ADP + H(+)</text>
        <dbReference type="Rhea" id="RHEA:46608"/>
        <dbReference type="Rhea" id="RHEA-COMP:11060"/>
        <dbReference type="Rhea" id="RHEA-COMP:11605"/>
        <dbReference type="ChEBI" id="CHEBI:15378"/>
        <dbReference type="ChEBI" id="CHEBI:30013"/>
        <dbReference type="ChEBI" id="CHEBI:30616"/>
        <dbReference type="ChEBI" id="CHEBI:61977"/>
        <dbReference type="ChEBI" id="CHEBI:456216"/>
        <dbReference type="EC" id="2.7.11.24"/>
    </reaction>
</comment>
<comment type="similarity">
    <text evidence="1">Belongs to the peptidase S10 family.</text>
</comment>
<evidence type="ECO:0000256" key="3">
    <source>
        <dbReference type="ARBA" id="ARBA00022527"/>
    </source>
</evidence>
<comment type="activity regulation">
    <text evidence="11">Activated by threonine and tyrosine phosphorylation.</text>
</comment>
<dbReference type="GO" id="GO:0005524">
    <property type="term" value="F:ATP binding"/>
    <property type="evidence" value="ECO:0007669"/>
    <property type="project" value="UniProtKB-UniRule"/>
</dbReference>
<dbReference type="PROSITE" id="PS00560">
    <property type="entry name" value="CARBOXYPEPT_SER_HIS"/>
    <property type="match status" value="1"/>
</dbReference>
<dbReference type="GO" id="GO:0106310">
    <property type="term" value="F:protein serine kinase activity"/>
    <property type="evidence" value="ECO:0007669"/>
    <property type="project" value="RHEA"/>
</dbReference>
<protein>
    <recommendedName>
        <fullName evidence="2 11">Mitogen-activated protein kinase</fullName>
        <ecNumber evidence="2 11">2.7.11.24</ecNumber>
    </recommendedName>
</protein>
<dbReference type="PROSITE" id="PS00107">
    <property type="entry name" value="PROTEIN_KINASE_ATP"/>
    <property type="match status" value="1"/>
</dbReference>
<evidence type="ECO:0000256" key="13">
    <source>
        <dbReference type="SAM" id="Phobius"/>
    </source>
</evidence>
<dbReference type="CDD" id="cd07852">
    <property type="entry name" value="STKc_MAPK15-like"/>
    <property type="match status" value="1"/>
</dbReference>
<feature type="domain" description="Protein kinase" evidence="14">
    <location>
        <begin position="586"/>
        <end position="873"/>
    </location>
</feature>
<keyword evidence="3 11" id="KW-0723">Serine/threonine-protein kinase</keyword>
<evidence type="ECO:0000256" key="5">
    <source>
        <dbReference type="ARBA" id="ARBA00022741"/>
    </source>
</evidence>
<dbReference type="Gene3D" id="3.30.200.20">
    <property type="entry name" value="Phosphorylase Kinase, domain 1"/>
    <property type="match status" value="1"/>
</dbReference>
<dbReference type="SUPFAM" id="SSF56112">
    <property type="entry name" value="Protein kinase-like (PK-like)"/>
    <property type="match status" value="1"/>
</dbReference>
<dbReference type="GO" id="GO:0004707">
    <property type="term" value="F:MAP kinase activity"/>
    <property type="evidence" value="ECO:0007669"/>
    <property type="project" value="UniProtKB-EC"/>
</dbReference>
<dbReference type="InterPro" id="IPR050117">
    <property type="entry name" value="MAPK"/>
</dbReference>
<evidence type="ECO:0000256" key="11">
    <source>
        <dbReference type="RuleBase" id="RU361165"/>
    </source>
</evidence>
<dbReference type="OrthoDB" id="192887at2759"/>
<dbReference type="PROSITE" id="PS50011">
    <property type="entry name" value="PROTEIN_KINASE_DOM"/>
    <property type="match status" value="1"/>
</dbReference>
<dbReference type="SMART" id="SM00220">
    <property type="entry name" value="S_TKc"/>
    <property type="match status" value="1"/>
</dbReference>
<name>A0A1W0A813_9STRA</name>
<dbReference type="InterPro" id="IPR017441">
    <property type="entry name" value="Protein_kinase_ATP_BS"/>
</dbReference>
<reference evidence="15 16" key="1">
    <citation type="journal article" date="2014" name="Genome Biol. Evol.">
        <title>The secreted proteins of Achlya hypogyna and Thraustotheca clavata identify the ancestral oomycete secretome and reveal gene acquisitions by horizontal gene transfer.</title>
        <authorList>
            <person name="Misner I."/>
            <person name="Blouin N."/>
            <person name="Leonard G."/>
            <person name="Richards T.A."/>
            <person name="Lane C.E."/>
        </authorList>
    </citation>
    <scope>NUCLEOTIDE SEQUENCE [LARGE SCALE GENOMIC DNA]</scope>
    <source>
        <strain evidence="15 16">ATCC 34112</strain>
    </source>
</reference>
<evidence type="ECO:0000256" key="4">
    <source>
        <dbReference type="ARBA" id="ARBA00022679"/>
    </source>
</evidence>
<keyword evidence="6 11" id="KW-0418">Kinase</keyword>
<evidence type="ECO:0000256" key="12">
    <source>
        <dbReference type="SAM" id="MobiDB-lite"/>
    </source>
</evidence>
<comment type="similarity">
    <text evidence="11">Belongs to the protein kinase superfamily. Ser/Thr protein kinase family. MAP kinase subfamily.</text>
</comment>
<evidence type="ECO:0000313" key="15">
    <source>
        <dbReference type="EMBL" id="OQS06447.1"/>
    </source>
</evidence>
<dbReference type="InterPro" id="IPR001563">
    <property type="entry name" value="Peptidase_S10"/>
</dbReference>
<keyword evidence="13" id="KW-0472">Membrane</keyword>
<dbReference type="Pfam" id="PF00450">
    <property type="entry name" value="Peptidase_S10"/>
    <property type="match status" value="1"/>
</dbReference>
<comment type="catalytic activity">
    <reaction evidence="9">
        <text>L-seryl-[protein] + ATP = O-phospho-L-seryl-[protein] + ADP + H(+)</text>
        <dbReference type="Rhea" id="RHEA:17989"/>
        <dbReference type="Rhea" id="RHEA-COMP:9863"/>
        <dbReference type="Rhea" id="RHEA-COMP:11604"/>
        <dbReference type="ChEBI" id="CHEBI:15378"/>
        <dbReference type="ChEBI" id="CHEBI:29999"/>
        <dbReference type="ChEBI" id="CHEBI:30616"/>
        <dbReference type="ChEBI" id="CHEBI:83421"/>
        <dbReference type="ChEBI" id="CHEBI:456216"/>
        <dbReference type="EC" id="2.7.11.24"/>
    </reaction>
</comment>
<keyword evidence="13" id="KW-0812">Transmembrane</keyword>
<evidence type="ECO:0000256" key="6">
    <source>
        <dbReference type="ARBA" id="ARBA00022777"/>
    </source>
</evidence>
<dbReference type="EMBL" id="JNBS01000342">
    <property type="protein sequence ID" value="OQS06447.1"/>
    <property type="molecule type" value="Genomic_DNA"/>
</dbReference>
<dbReference type="PANTHER" id="PTHR24055">
    <property type="entry name" value="MITOGEN-ACTIVATED PROTEIN KINASE"/>
    <property type="match status" value="1"/>
</dbReference>
<keyword evidence="5 10" id="KW-0547">Nucleotide-binding</keyword>
<proteinExistence type="inferred from homology"/>
<keyword evidence="11" id="KW-0460">Magnesium</keyword>
<dbReference type="InterPro" id="IPR029058">
    <property type="entry name" value="AB_hydrolase_fold"/>
</dbReference>
<comment type="caution">
    <text evidence="15">The sequence shown here is derived from an EMBL/GenBank/DDBJ whole genome shotgun (WGS) entry which is preliminary data.</text>
</comment>
<dbReference type="PRINTS" id="PR00724">
    <property type="entry name" value="CRBOXYPTASEC"/>
</dbReference>
<keyword evidence="16" id="KW-1185">Reference proteome</keyword>
<dbReference type="GO" id="GO:0006508">
    <property type="term" value="P:proteolysis"/>
    <property type="evidence" value="ECO:0007669"/>
    <property type="project" value="InterPro"/>
</dbReference>
<dbReference type="Pfam" id="PF00069">
    <property type="entry name" value="Pkinase"/>
    <property type="match status" value="1"/>
</dbReference>
<feature type="binding site" evidence="10">
    <location>
        <position position="615"/>
    </location>
    <ligand>
        <name>ATP</name>
        <dbReference type="ChEBI" id="CHEBI:30616"/>
    </ligand>
</feature>
<evidence type="ECO:0000259" key="14">
    <source>
        <dbReference type="PROSITE" id="PS50011"/>
    </source>
</evidence>
<keyword evidence="13" id="KW-1133">Transmembrane helix</keyword>
<keyword evidence="4 11" id="KW-0808">Transferase</keyword>
<dbReference type="EC" id="2.7.11.24" evidence="2 11"/>
<dbReference type="AlphaFoldDB" id="A0A1W0A813"/>
<dbReference type="SUPFAM" id="SSF53474">
    <property type="entry name" value="alpha/beta-Hydrolases"/>
    <property type="match status" value="1"/>
</dbReference>
<dbReference type="STRING" id="74557.A0A1W0A813"/>
<feature type="region of interest" description="Disordered" evidence="12">
    <location>
        <begin position="918"/>
        <end position="938"/>
    </location>
</feature>
<gene>
    <name evidence="15" type="ORF">THRCLA_01498</name>
</gene>
<dbReference type="InterPro" id="IPR003527">
    <property type="entry name" value="MAP_kinase_CS"/>
</dbReference>
<keyword evidence="7 10" id="KW-0067">ATP-binding</keyword>
<dbReference type="Gene3D" id="1.10.510.10">
    <property type="entry name" value="Transferase(Phosphotransferase) domain 1"/>
    <property type="match status" value="1"/>
</dbReference>
<feature type="transmembrane region" description="Helical" evidence="13">
    <location>
        <begin position="477"/>
        <end position="503"/>
    </location>
</feature>
<evidence type="ECO:0000256" key="2">
    <source>
        <dbReference type="ARBA" id="ARBA00012411"/>
    </source>
</evidence>
<dbReference type="Gene3D" id="3.40.50.1820">
    <property type="entry name" value="alpha/beta hydrolase"/>
    <property type="match status" value="1"/>
</dbReference>
<dbReference type="FunFam" id="3.30.200.20:FF:000166">
    <property type="entry name" value="Mitogen-activated protein kinase"/>
    <property type="match status" value="1"/>
</dbReference>
<evidence type="ECO:0000256" key="1">
    <source>
        <dbReference type="ARBA" id="ARBA00009431"/>
    </source>
</evidence>
<dbReference type="GO" id="GO:0004185">
    <property type="term" value="F:serine-type carboxypeptidase activity"/>
    <property type="evidence" value="ECO:0007669"/>
    <property type="project" value="InterPro"/>
</dbReference>
<sequence length="938" mass="106315">MRLHESDLKLNNRVISDERVLDEVVAVSEASRVLSLPGLDANSLKSAHYAGFVNVDATDDGNIFYWLVEAESSDASSLPLTIWLNGGPGCSSMLGLFVEIGPFRIEENLTLSVNPHGWQQVSNILFVDQPVGTGLSTLKSMNYPKTGLQVAQHFYKFLLEFMKKHPNYTNRPLYFFGESHAGRWIPQFITHIRSMNARNDSTMQFNIQGAGIGNGWVHPPTQYDYSGFAHGHGFISAGQKKTLKDKYTSCTDAISQGIFYDESCFENLDTIMESIRGSIPLNYYDVRLYGSSRDYPASKHRIGKYLDQPEVRKALHVATSSQAFTECNNEVYMALVKEDAVSTLHDVESMLNNGIQVLFYNGQWDMMCNAYNTERVLNQLTWSGQENFQNTHRYTWRIPNQANPAGFVQSGENLTFIVVENSGHMVPYDVPEAALDMFERFLHHQSFSDVKQPIILGNSTFDDACERTSSRSGLDNWSMWLAISFVIGMSSALISGVLVAFYLRSNRHHVQRTILVADEETIEEDDPQDGNESEWDDEMIEMEELTKDSRQRKIAGIVEPYNLTNLLATLVFEMGEEVEKHIMRKYDLLQKLGKGAYGIVWKATDKATRQPVALKKCFDAFRNATDAQRTFREIMYLQELNGHPNIIRLLNVVKADNDRDIYLVFDFMETDLHAVIRANILEEIHKKYVTYQLIKALKFMHSADLLHRDIKPSNLLLNADCHTKLCDFGLCRSVSEIGGPNPVLTDYVATRWYRAPEILLGSTRYTKAVDMWAVGCIVAEMVTGRPTFPGTSTMNQLERILEVTGAPSMTDIENIKSPFAATMLESLPPPKTQTLEELLPKASPEAIDLIRKCLYFDPDKRITTEEAIKHPFVSQFHSEKDEPVATAPCQIVVDDNTKYSAADYRDRLYREIIKKKKDIRRQGTQKDNITATDPVPAK</sequence>
<dbReference type="InterPro" id="IPR000719">
    <property type="entry name" value="Prot_kinase_dom"/>
</dbReference>